<dbReference type="PANTHER" id="PTHR24559">
    <property type="entry name" value="TRANSPOSON TY3-I GAG-POL POLYPROTEIN"/>
    <property type="match status" value="1"/>
</dbReference>
<proteinExistence type="inferred from homology"/>
<reference evidence="4" key="2">
    <citation type="submission" date="2025-09" db="UniProtKB">
        <authorList>
            <consortium name="Ensembl"/>
        </authorList>
    </citation>
    <scope>IDENTIFICATION</scope>
</reference>
<dbReference type="SUPFAM" id="SSF56672">
    <property type="entry name" value="DNA/RNA polymerases"/>
    <property type="match status" value="1"/>
</dbReference>
<dbReference type="OrthoDB" id="9045514at2759"/>
<evidence type="ECO:0000256" key="2">
    <source>
        <dbReference type="ARBA" id="ARBA00012180"/>
    </source>
</evidence>
<dbReference type="GO" id="GO:0004523">
    <property type="term" value="F:RNA-DNA hybrid ribonuclease activity"/>
    <property type="evidence" value="ECO:0007669"/>
    <property type="project" value="UniProtKB-EC"/>
</dbReference>
<dbReference type="Pfam" id="PF00078">
    <property type="entry name" value="RVT_1"/>
    <property type="match status" value="1"/>
</dbReference>
<dbReference type="CDD" id="cd01647">
    <property type="entry name" value="RT_LTR"/>
    <property type="match status" value="1"/>
</dbReference>
<dbReference type="EC" id="3.1.26.4" evidence="2"/>
<dbReference type="Gene3D" id="2.40.70.10">
    <property type="entry name" value="Acid Proteases"/>
    <property type="match status" value="1"/>
</dbReference>
<evidence type="ECO:0000313" key="5">
    <source>
        <dbReference type="Proteomes" id="UP000694569"/>
    </source>
</evidence>
<dbReference type="Gene3D" id="3.10.10.10">
    <property type="entry name" value="HIV Type 1 Reverse Transcriptase, subunit A, domain 1"/>
    <property type="match status" value="1"/>
</dbReference>
<sequence>MSIKNINGYISTHLTIPVSLQWKDDHANLNAMIDSGASGCFIDQTLVSILRIPFITKQHSVALQLLDGSPLKTGPITKETIPLSVSIGTQHKESFSFDIVSSPAFPLIFGLPWLRKNNPYIDWERGTLTLNLPKQKTSIDIPYNTSSTAIAATTLPEIYEEYSDVFQSTGTDTLPPHRVYDCPIDLYPGSPIQFGRVYPLSEPELKVLKEYIDENLTKGFIRPSTSTAGAPIFFVGKKDGGLRSCIDYRALNNVTIKNKYPLPLITELMDRLKDAKYFTKLDLKGAYNLVRIKSGHEWKTAFRSRYGHYEYLVMPYGLCNAPATFQRFLNDIFREILDVYVIIYLDDILIFSSSLSEHQDHVTSVLKKLREQIVR</sequence>
<evidence type="ECO:0000259" key="3">
    <source>
        <dbReference type="PROSITE" id="PS50878"/>
    </source>
</evidence>
<accession>A0A8C5LLF5</accession>
<dbReference type="Proteomes" id="UP000694569">
    <property type="component" value="Unplaced"/>
</dbReference>
<evidence type="ECO:0000313" key="4">
    <source>
        <dbReference type="Ensembl" id="ENSLLEP00000001232.1"/>
    </source>
</evidence>
<dbReference type="AlphaFoldDB" id="A0A8C5LLF5"/>
<reference evidence="4" key="1">
    <citation type="submission" date="2025-08" db="UniProtKB">
        <authorList>
            <consortium name="Ensembl"/>
        </authorList>
    </citation>
    <scope>IDENTIFICATION</scope>
</reference>
<dbReference type="InterPro" id="IPR021109">
    <property type="entry name" value="Peptidase_aspartic_dom_sf"/>
</dbReference>
<feature type="domain" description="Reverse transcriptase" evidence="3">
    <location>
        <begin position="216"/>
        <end position="375"/>
    </location>
</feature>
<dbReference type="CDD" id="cd00303">
    <property type="entry name" value="retropepsin_like"/>
    <property type="match status" value="1"/>
</dbReference>
<keyword evidence="5" id="KW-1185">Reference proteome</keyword>
<dbReference type="Ensembl" id="ENSLLET00000001295.1">
    <property type="protein sequence ID" value="ENSLLEP00000001232.1"/>
    <property type="gene ID" value="ENSLLEG00000000810.1"/>
</dbReference>
<evidence type="ECO:0000256" key="1">
    <source>
        <dbReference type="ARBA" id="ARBA00010879"/>
    </source>
</evidence>
<name>A0A8C5LLF5_9ANUR</name>
<dbReference type="PROSITE" id="PS50878">
    <property type="entry name" value="RT_POL"/>
    <property type="match status" value="1"/>
</dbReference>
<comment type="similarity">
    <text evidence="1">Belongs to the beta type-B retroviral polymerase family. HERV class-II K(HML-2) pol subfamily.</text>
</comment>
<dbReference type="InterPro" id="IPR000477">
    <property type="entry name" value="RT_dom"/>
</dbReference>
<dbReference type="Gene3D" id="3.30.70.270">
    <property type="match status" value="1"/>
</dbReference>
<dbReference type="InterPro" id="IPR043502">
    <property type="entry name" value="DNA/RNA_pol_sf"/>
</dbReference>
<dbReference type="GeneTree" id="ENSGT00970000196460"/>
<dbReference type="PANTHER" id="PTHR24559:SF440">
    <property type="entry name" value="RIBONUCLEASE H"/>
    <property type="match status" value="1"/>
</dbReference>
<protein>
    <recommendedName>
        <fullName evidence="2">ribonuclease H</fullName>
        <ecNumber evidence="2">3.1.26.4</ecNumber>
    </recommendedName>
</protein>
<organism evidence="4 5">
    <name type="scientific">Leptobrachium leishanense</name>
    <name type="common">Leishan spiny toad</name>
    <dbReference type="NCBI Taxonomy" id="445787"/>
    <lineage>
        <taxon>Eukaryota</taxon>
        <taxon>Metazoa</taxon>
        <taxon>Chordata</taxon>
        <taxon>Craniata</taxon>
        <taxon>Vertebrata</taxon>
        <taxon>Euteleostomi</taxon>
        <taxon>Amphibia</taxon>
        <taxon>Batrachia</taxon>
        <taxon>Anura</taxon>
        <taxon>Pelobatoidea</taxon>
        <taxon>Megophryidae</taxon>
        <taxon>Leptobrachium</taxon>
    </lineage>
</organism>
<dbReference type="InterPro" id="IPR053134">
    <property type="entry name" value="RNA-dir_DNA_polymerase"/>
</dbReference>
<dbReference type="InterPro" id="IPR043128">
    <property type="entry name" value="Rev_trsase/Diguanyl_cyclase"/>
</dbReference>